<accession>A0AAN5CE06</accession>
<sequence>PPKGQQPMYPGIPGMPPGMMPPNTGGKPMVVVVMKGGGQPNLSGLPFMMGGAPPQSAPKKKKKKSKGGKKKAKKSGVSKTKKSGEEDSDSDRYLRNAPDIPAAHTHKPPPGSTSSPSPNPSSSHNNIPHSSGGGAGGGAGGGGGMNKGGNKSGTNSMACSFGTGSTDGGGANPSSSTTSTTSAATTVTSGAGGPNAAAAAGGAAKGKAPAKKPIVKKAPPKPGVKKENFIIKDGNVDKSCVPAFVLVDGPAGCPIIVPIGARDENAVVNELGPQPLTTAPKETTRGYLVLNEDGLLYFKHQKECKEAPFASTPGQLQKFLANSNIFIADAGPQLPDDKAYNKTSTATKDKIGGKDIAVSGHVTMMTDKGTCKFTRVVITQPFPFYPHTAAFGVLVRDFSNGYVFFVPTENRFVGMVLSQGVKQPFKPVVEAQIVGNIYKDVNGAAIWEVPSDKKENLLGYIMSSSTGVPIYVPKPDDTVQRGAIYLLPSLTLFSSAAPPPKKAKPAVTPGAVSSTASAVSPVAAAGAA</sequence>
<feature type="non-terminal residue" evidence="2">
    <location>
        <position position="1"/>
    </location>
</feature>
<evidence type="ECO:0000313" key="2">
    <source>
        <dbReference type="EMBL" id="GMR41945.1"/>
    </source>
</evidence>
<reference evidence="3" key="1">
    <citation type="submission" date="2022-10" db="EMBL/GenBank/DDBJ databases">
        <title>Genome assembly of Pristionchus species.</title>
        <authorList>
            <person name="Yoshida K."/>
            <person name="Sommer R.J."/>
        </authorList>
    </citation>
    <scope>NUCLEOTIDE SEQUENCE [LARGE SCALE GENOMIC DNA]</scope>
    <source>
        <strain evidence="3">RS5460</strain>
    </source>
</reference>
<feature type="region of interest" description="Disordered" evidence="1">
    <location>
        <begin position="164"/>
        <end position="226"/>
    </location>
</feature>
<feature type="compositionally biased region" description="Basic and acidic residues" evidence="1">
    <location>
        <begin position="82"/>
        <end position="94"/>
    </location>
</feature>
<feature type="compositionally biased region" description="Basic residues" evidence="1">
    <location>
        <begin position="58"/>
        <end position="81"/>
    </location>
</feature>
<feature type="compositionally biased region" description="Basic residues" evidence="1">
    <location>
        <begin position="208"/>
        <end position="219"/>
    </location>
</feature>
<dbReference type="EMBL" id="BTRK01000003">
    <property type="protein sequence ID" value="GMR41945.1"/>
    <property type="molecule type" value="Genomic_DNA"/>
</dbReference>
<protein>
    <submittedName>
        <fullName evidence="2">Uncharacterized protein</fullName>
    </submittedName>
</protein>
<feature type="region of interest" description="Disordered" evidence="1">
    <location>
        <begin position="497"/>
        <end position="528"/>
    </location>
</feature>
<feature type="compositionally biased region" description="Low complexity" evidence="1">
    <location>
        <begin position="112"/>
        <end position="130"/>
    </location>
</feature>
<feature type="compositionally biased region" description="Low complexity" evidence="1">
    <location>
        <begin position="172"/>
        <end position="207"/>
    </location>
</feature>
<dbReference type="Proteomes" id="UP001328107">
    <property type="component" value="Unassembled WGS sequence"/>
</dbReference>
<comment type="caution">
    <text evidence="2">The sequence shown here is derived from an EMBL/GenBank/DDBJ whole genome shotgun (WGS) entry which is preliminary data.</text>
</comment>
<feature type="compositionally biased region" description="Gly residues" evidence="1">
    <location>
        <begin position="131"/>
        <end position="151"/>
    </location>
</feature>
<gene>
    <name evidence="2" type="ORF">PMAYCL1PPCAC_12140</name>
</gene>
<evidence type="ECO:0000256" key="1">
    <source>
        <dbReference type="SAM" id="MobiDB-lite"/>
    </source>
</evidence>
<feature type="region of interest" description="Disordered" evidence="1">
    <location>
        <begin position="1"/>
        <end position="151"/>
    </location>
</feature>
<feature type="compositionally biased region" description="Low complexity" evidence="1">
    <location>
        <begin position="505"/>
        <end position="528"/>
    </location>
</feature>
<keyword evidence="3" id="KW-1185">Reference proteome</keyword>
<evidence type="ECO:0000313" key="3">
    <source>
        <dbReference type="Proteomes" id="UP001328107"/>
    </source>
</evidence>
<name>A0AAN5CE06_9BILA</name>
<feature type="compositionally biased region" description="Low complexity" evidence="1">
    <location>
        <begin position="21"/>
        <end position="34"/>
    </location>
</feature>
<dbReference type="AlphaFoldDB" id="A0AAN5CE06"/>
<proteinExistence type="predicted"/>
<organism evidence="2 3">
    <name type="scientific">Pristionchus mayeri</name>
    <dbReference type="NCBI Taxonomy" id="1317129"/>
    <lineage>
        <taxon>Eukaryota</taxon>
        <taxon>Metazoa</taxon>
        <taxon>Ecdysozoa</taxon>
        <taxon>Nematoda</taxon>
        <taxon>Chromadorea</taxon>
        <taxon>Rhabditida</taxon>
        <taxon>Rhabditina</taxon>
        <taxon>Diplogasteromorpha</taxon>
        <taxon>Diplogasteroidea</taxon>
        <taxon>Neodiplogasteridae</taxon>
        <taxon>Pristionchus</taxon>
    </lineage>
</organism>